<feature type="signal peptide" evidence="1">
    <location>
        <begin position="1"/>
        <end position="21"/>
    </location>
</feature>
<comment type="caution">
    <text evidence="3">The sequence shown here is derived from an EMBL/GenBank/DDBJ whole genome shotgun (WGS) entry which is preliminary data.</text>
</comment>
<dbReference type="EMBL" id="MSDU01000059">
    <property type="protein sequence ID" value="OLN21287.1"/>
    <property type="molecule type" value="Genomic_DNA"/>
</dbReference>
<reference evidence="3 4" key="1">
    <citation type="submission" date="2016-12" db="EMBL/GenBank/DDBJ databases">
        <title>Domibacillus antri genome sequencing.</title>
        <authorList>
            <person name="Verma A."/>
            <person name="Krishnamurthi S."/>
        </authorList>
    </citation>
    <scope>NUCLEOTIDE SEQUENCE [LARGE SCALE GENOMIC DNA]</scope>
    <source>
        <strain evidence="3 4">XD80</strain>
    </source>
</reference>
<dbReference type="Pfam" id="PF22148">
    <property type="entry name" value="Fervidolysin_NPro-like"/>
    <property type="match status" value="1"/>
</dbReference>
<name>A0A1Q8Q1U1_9BACI</name>
<dbReference type="RefSeq" id="WP_075399657.1">
    <property type="nucleotide sequence ID" value="NZ_MSDU01000059.1"/>
</dbReference>
<dbReference type="AlphaFoldDB" id="A0A1Q8Q1U1"/>
<dbReference type="InterPro" id="IPR037045">
    <property type="entry name" value="S8pro/Inhibitor_I9_sf"/>
</dbReference>
<keyword evidence="4" id="KW-1185">Reference proteome</keyword>
<evidence type="ECO:0000313" key="4">
    <source>
        <dbReference type="Proteomes" id="UP000185568"/>
    </source>
</evidence>
<proteinExistence type="predicted"/>
<accession>A0A1Q8Q1U1</accession>
<dbReference type="Gene3D" id="3.30.70.80">
    <property type="entry name" value="Peptidase S8 propeptide/proteinase inhibitor I9"/>
    <property type="match status" value="1"/>
</dbReference>
<evidence type="ECO:0000259" key="2">
    <source>
        <dbReference type="Pfam" id="PF22148"/>
    </source>
</evidence>
<dbReference type="STRING" id="1714264.BTO30_15795"/>
<feature type="domain" description="Fervidolysin-like N-terminal prodomain" evidence="2">
    <location>
        <begin position="29"/>
        <end position="76"/>
    </location>
</feature>
<organism evidence="3 4">
    <name type="scientific">Domibacillus antri</name>
    <dbReference type="NCBI Taxonomy" id="1714264"/>
    <lineage>
        <taxon>Bacteria</taxon>
        <taxon>Bacillati</taxon>
        <taxon>Bacillota</taxon>
        <taxon>Bacilli</taxon>
        <taxon>Bacillales</taxon>
        <taxon>Bacillaceae</taxon>
        <taxon>Domibacillus</taxon>
    </lineage>
</organism>
<sequence length="84" mass="9372">MKSFVCWVISVGLMLSIYENASVFAVGNVEKQMLVVFDEETSEKEIEKTVEAVDGDVTETFEQVAVASVELPKDSIDKLRKDLL</sequence>
<dbReference type="Proteomes" id="UP000185568">
    <property type="component" value="Unassembled WGS sequence"/>
</dbReference>
<evidence type="ECO:0000313" key="3">
    <source>
        <dbReference type="EMBL" id="OLN21287.1"/>
    </source>
</evidence>
<evidence type="ECO:0000256" key="1">
    <source>
        <dbReference type="SAM" id="SignalP"/>
    </source>
</evidence>
<keyword evidence="1" id="KW-0732">Signal</keyword>
<protein>
    <recommendedName>
        <fullName evidence="2">Fervidolysin-like N-terminal prodomain domain-containing protein</fullName>
    </recommendedName>
</protein>
<feature type="chain" id="PRO_5038835792" description="Fervidolysin-like N-terminal prodomain domain-containing protein" evidence="1">
    <location>
        <begin position="22"/>
        <end position="84"/>
    </location>
</feature>
<dbReference type="InterPro" id="IPR054399">
    <property type="entry name" value="Fervidolysin-like_N_prodom"/>
</dbReference>
<dbReference type="SUPFAM" id="SSF54897">
    <property type="entry name" value="Protease propeptides/inhibitors"/>
    <property type="match status" value="1"/>
</dbReference>
<gene>
    <name evidence="3" type="ORF">BTO30_15795</name>
</gene>